<dbReference type="Proteomes" id="UP000243006">
    <property type="component" value="Unassembled WGS sequence"/>
</dbReference>
<gene>
    <name evidence="5" type="ORF">D917_08724</name>
</gene>
<accession>A0A1Y3EIK9</accession>
<dbReference type="GO" id="GO:0071013">
    <property type="term" value="C:catalytic step 2 spliceosome"/>
    <property type="evidence" value="ECO:0007669"/>
    <property type="project" value="TreeGrafter"/>
</dbReference>
<feature type="non-terminal residue" evidence="5">
    <location>
        <position position="323"/>
    </location>
</feature>
<sequence>MWQGEESKKLKGYDRLWIVPIYGALPFKEQIKVFDSSPSGTRKVTVATNIAEASITIPGVVYVIDCGFVKMRALHPDTGIESLMIVPISQASAQQRSGRAGRIRPGKAFRLYPESEFDKLRAFTVPEIQRIHLAPALLQLKALGINNVLRFHYLSRPPAMSMSRGLELLLALGAIDEDGKLTSPLGVQMAELPLPPMHAKALLVSGSLHCSEELLSIMAMLQVQDIFVSPFGSKHKAEIMKRKFSVEDGDHLTMLNVYSCFTEAGKTQRWCAEHYVNYKGLCRATEIRAQLLTFLRRFKIPIVSCFGTVECVSCFCCWSFIVK</sequence>
<dbReference type="InterPro" id="IPR001650">
    <property type="entry name" value="Helicase_C-like"/>
</dbReference>
<keyword evidence="1" id="KW-0547">Nucleotide-binding</keyword>
<evidence type="ECO:0000313" key="6">
    <source>
        <dbReference type="Proteomes" id="UP000243006"/>
    </source>
</evidence>
<proteinExistence type="predicted"/>
<dbReference type="InterPro" id="IPR007502">
    <property type="entry name" value="Helicase-assoc_dom"/>
</dbReference>
<feature type="domain" description="Helicase C-terminal" evidence="4">
    <location>
        <begin position="1"/>
        <end position="144"/>
    </location>
</feature>
<dbReference type="CDD" id="cd18791">
    <property type="entry name" value="SF2_C_RHA"/>
    <property type="match status" value="1"/>
</dbReference>
<evidence type="ECO:0000259" key="4">
    <source>
        <dbReference type="PROSITE" id="PS51194"/>
    </source>
</evidence>
<keyword evidence="5" id="KW-0347">Helicase</keyword>
<reference evidence="5 6" key="1">
    <citation type="submission" date="2015-04" db="EMBL/GenBank/DDBJ databases">
        <title>Draft genome of the roundworm Trichinella nativa.</title>
        <authorList>
            <person name="Mitreva M."/>
        </authorList>
    </citation>
    <scope>NUCLEOTIDE SEQUENCE [LARGE SCALE GENOMIC DNA]</scope>
    <source>
        <strain evidence="5 6">ISS45</strain>
    </source>
</reference>
<keyword evidence="5" id="KW-0378">Hydrolase</keyword>
<keyword evidence="2" id="KW-0067">ATP-binding</keyword>
<dbReference type="SUPFAM" id="SSF52540">
    <property type="entry name" value="P-loop containing nucleoside triphosphate hydrolases"/>
    <property type="match status" value="1"/>
</dbReference>
<dbReference type="PANTHER" id="PTHR18934">
    <property type="entry name" value="ATP-DEPENDENT RNA HELICASE"/>
    <property type="match status" value="1"/>
</dbReference>
<keyword evidence="3" id="KW-0472">Membrane</keyword>
<protein>
    <submittedName>
        <fullName evidence="5">Helicase protein</fullName>
    </submittedName>
</protein>
<dbReference type="Pfam" id="PF04408">
    <property type="entry name" value="WHD_HA2"/>
    <property type="match status" value="1"/>
</dbReference>
<dbReference type="GO" id="GO:0005524">
    <property type="term" value="F:ATP binding"/>
    <property type="evidence" value="ECO:0007669"/>
    <property type="project" value="UniProtKB-KW"/>
</dbReference>
<dbReference type="InterPro" id="IPR048333">
    <property type="entry name" value="HA2_WH"/>
</dbReference>
<keyword evidence="3" id="KW-1133">Transmembrane helix</keyword>
<dbReference type="Gene3D" id="3.40.50.300">
    <property type="entry name" value="P-loop containing nucleotide triphosphate hydrolases"/>
    <property type="match status" value="1"/>
</dbReference>
<dbReference type="SMART" id="SM00847">
    <property type="entry name" value="HA2"/>
    <property type="match status" value="1"/>
</dbReference>
<keyword evidence="3" id="KW-0812">Transmembrane</keyword>
<evidence type="ECO:0000256" key="2">
    <source>
        <dbReference type="ARBA" id="ARBA00022840"/>
    </source>
</evidence>
<feature type="transmembrane region" description="Helical" evidence="3">
    <location>
        <begin position="300"/>
        <end position="321"/>
    </location>
</feature>
<dbReference type="SMART" id="SM00490">
    <property type="entry name" value="HELICc"/>
    <property type="match status" value="1"/>
</dbReference>
<dbReference type="PANTHER" id="PTHR18934:SF136">
    <property type="entry name" value="ATP-DEPENDENT RNA HELICASE DHX35-RELATED"/>
    <property type="match status" value="1"/>
</dbReference>
<dbReference type="Pfam" id="PF21010">
    <property type="entry name" value="HA2_C"/>
    <property type="match status" value="1"/>
</dbReference>
<dbReference type="AlphaFoldDB" id="A0A1Y3EIK9"/>
<evidence type="ECO:0000256" key="1">
    <source>
        <dbReference type="ARBA" id="ARBA00022741"/>
    </source>
</evidence>
<dbReference type="GO" id="GO:0003723">
    <property type="term" value="F:RNA binding"/>
    <property type="evidence" value="ECO:0007669"/>
    <property type="project" value="TreeGrafter"/>
</dbReference>
<organism evidence="5 6">
    <name type="scientific">Trichinella nativa</name>
    <dbReference type="NCBI Taxonomy" id="6335"/>
    <lineage>
        <taxon>Eukaryota</taxon>
        <taxon>Metazoa</taxon>
        <taxon>Ecdysozoa</taxon>
        <taxon>Nematoda</taxon>
        <taxon>Enoplea</taxon>
        <taxon>Dorylaimia</taxon>
        <taxon>Trichinellida</taxon>
        <taxon>Trichinellidae</taxon>
        <taxon>Trichinella</taxon>
    </lineage>
</organism>
<dbReference type="GO" id="GO:0004386">
    <property type="term" value="F:helicase activity"/>
    <property type="evidence" value="ECO:0007669"/>
    <property type="project" value="UniProtKB-KW"/>
</dbReference>
<dbReference type="EMBL" id="LVZM01011164">
    <property type="protein sequence ID" value="OUC44964.1"/>
    <property type="molecule type" value="Genomic_DNA"/>
</dbReference>
<dbReference type="InterPro" id="IPR027417">
    <property type="entry name" value="P-loop_NTPase"/>
</dbReference>
<dbReference type="Gene3D" id="1.20.120.1080">
    <property type="match status" value="1"/>
</dbReference>
<evidence type="ECO:0000313" key="5">
    <source>
        <dbReference type="EMBL" id="OUC44964.1"/>
    </source>
</evidence>
<comment type="caution">
    <text evidence="5">The sequence shown here is derived from an EMBL/GenBank/DDBJ whole genome shotgun (WGS) entry which is preliminary data.</text>
</comment>
<dbReference type="PROSITE" id="PS51194">
    <property type="entry name" value="HELICASE_CTER"/>
    <property type="match status" value="1"/>
</dbReference>
<name>A0A1Y3EIK9_9BILA</name>
<evidence type="ECO:0000256" key="3">
    <source>
        <dbReference type="SAM" id="Phobius"/>
    </source>
</evidence>
<dbReference type="Pfam" id="PF00271">
    <property type="entry name" value="Helicase_C"/>
    <property type="match status" value="1"/>
</dbReference>